<dbReference type="EMBL" id="CP036268">
    <property type="protein sequence ID" value="QDT37657.1"/>
    <property type="molecule type" value="Genomic_DNA"/>
</dbReference>
<evidence type="ECO:0000313" key="1">
    <source>
        <dbReference type="EMBL" id="QDT37657.1"/>
    </source>
</evidence>
<name>A0A517R191_9PLAN</name>
<organism evidence="1 2">
    <name type="scientific">Stratiformator vulcanicus</name>
    <dbReference type="NCBI Taxonomy" id="2527980"/>
    <lineage>
        <taxon>Bacteria</taxon>
        <taxon>Pseudomonadati</taxon>
        <taxon>Planctomycetota</taxon>
        <taxon>Planctomycetia</taxon>
        <taxon>Planctomycetales</taxon>
        <taxon>Planctomycetaceae</taxon>
        <taxon>Stratiformator</taxon>
    </lineage>
</organism>
<reference evidence="1 2" key="1">
    <citation type="submission" date="2019-02" db="EMBL/GenBank/DDBJ databases">
        <title>Deep-cultivation of Planctomycetes and their phenomic and genomic characterization uncovers novel biology.</title>
        <authorList>
            <person name="Wiegand S."/>
            <person name="Jogler M."/>
            <person name="Boedeker C."/>
            <person name="Pinto D."/>
            <person name="Vollmers J."/>
            <person name="Rivas-Marin E."/>
            <person name="Kohn T."/>
            <person name="Peeters S.H."/>
            <person name="Heuer A."/>
            <person name="Rast P."/>
            <person name="Oberbeckmann S."/>
            <person name="Bunk B."/>
            <person name="Jeske O."/>
            <person name="Meyerdierks A."/>
            <person name="Storesund J.E."/>
            <person name="Kallscheuer N."/>
            <person name="Luecker S."/>
            <person name="Lage O.M."/>
            <person name="Pohl T."/>
            <person name="Merkel B.J."/>
            <person name="Hornburger P."/>
            <person name="Mueller R.-W."/>
            <person name="Bruemmer F."/>
            <person name="Labrenz M."/>
            <person name="Spormann A.M."/>
            <person name="Op den Camp H."/>
            <person name="Overmann J."/>
            <person name="Amann R."/>
            <person name="Jetten M.S.M."/>
            <person name="Mascher T."/>
            <person name="Medema M.H."/>
            <person name="Devos D.P."/>
            <person name="Kaster A.-K."/>
            <person name="Ovreas L."/>
            <person name="Rohde M."/>
            <person name="Galperin M.Y."/>
            <person name="Jogler C."/>
        </authorList>
    </citation>
    <scope>NUCLEOTIDE SEQUENCE [LARGE SCALE GENOMIC DNA]</scope>
    <source>
        <strain evidence="1 2">Pan189</strain>
    </source>
</reference>
<evidence type="ECO:0000313" key="2">
    <source>
        <dbReference type="Proteomes" id="UP000317318"/>
    </source>
</evidence>
<dbReference type="Proteomes" id="UP000317318">
    <property type="component" value="Chromosome"/>
</dbReference>
<protein>
    <submittedName>
        <fullName evidence="1">Uncharacterized protein</fullName>
    </submittedName>
</protein>
<keyword evidence="2" id="KW-1185">Reference proteome</keyword>
<accession>A0A517R191</accession>
<proteinExistence type="predicted"/>
<sequence>MSVNHSSAIAHMEEAYKRIVDRIGKERFDVPADFFVNPNDAIVGAIYNGSHDDLLKIRYLIPEGVDIRNRGSDTNHLRMQLVDLCYDEGWPGSVHVIFYSDREEDQPLEDE</sequence>
<dbReference type="KEGG" id="svp:Pan189_20370"/>
<dbReference type="RefSeq" id="WP_145363752.1">
    <property type="nucleotide sequence ID" value="NZ_CP036268.1"/>
</dbReference>
<gene>
    <name evidence="1" type="ORF">Pan189_20370</name>
</gene>
<dbReference type="AlphaFoldDB" id="A0A517R191"/>